<dbReference type="Gene3D" id="3.40.50.300">
    <property type="entry name" value="P-loop containing nucleotide triphosphate hydrolases"/>
    <property type="match status" value="1"/>
</dbReference>
<dbReference type="RefSeq" id="WP_201427567.1">
    <property type="nucleotide sequence ID" value="NZ_JAEQMG010000077.1"/>
</dbReference>
<dbReference type="AlphaFoldDB" id="A0A934WRQ1"/>
<evidence type="ECO:0000313" key="1">
    <source>
        <dbReference type="EMBL" id="MBK6088703.1"/>
    </source>
</evidence>
<keyword evidence="2" id="KW-1185">Reference proteome</keyword>
<accession>A0A934WRQ1</accession>
<gene>
    <name evidence="1" type="ORF">JKK62_08580</name>
</gene>
<evidence type="ECO:0000313" key="2">
    <source>
        <dbReference type="Proteomes" id="UP000633365"/>
    </source>
</evidence>
<comment type="caution">
    <text evidence="1">The sequence shown here is derived from an EMBL/GenBank/DDBJ whole genome shotgun (WGS) entry which is preliminary data.</text>
</comment>
<reference evidence="1" key="1">
    <citation type="submission" date="2021-01" db="EMBL/GenBank/DDBJ databases">
        <title>Genome public.</title>
        <authorList>
            <person name="Liu C."/>
            <person name="Sun Q."/>
        </authorList>
    </citation>
    <scope>NUCLEOTIDE SEQUENCE</scope>
    <source>
        <strain evidence="1">M6</strain>
    </source>
</reference>
<dbReference type="InterPro" id="IPR027417">
    <property type="entry name" value="P-loop_NTPase"/>
</dbReference>
<name>A0A934WRQ1_9FIRM</name>
<dbReference type="Pfam" id="PF13481">
    <property type="entry name" value="AAA_25"/>
    <property type="match status" value="1"/>
</dbReference>
<protein>
    <submittedName>
        <fullName evidence="1">AAA family ATPase</fullName>
    </submittedName>
</protein>
<dbReference type="EMBL" id="JAEQMG010000077">
    <property type="protein sequence ID" value="MBK6088703.1"/>
    <property type="molecule type" value="Genomic_DNA"/>
</dbReference>
<proteinExistence type="predicted"/>
<dbReference type="Proteomes" id="UP000633365">
    <property type="component" value="Unassembled WGS sequence"/>
</dbReference>
<sequence>MEENWNLDIDSYPKTLNTLDGVTLAEMDLPPIKYVIKDLLPQGLAMLNGSMKIGKSWMVLDWCVRIAKGENIWNFPTTKGTTLYLSLEDSNTRLQAVQRHSVARRKIFEGEYGR</sequence>
<organism evidence="1 2">
    <name type="scientific">Ruminococcus difficilis</name>
    <dbReference type="NCBI Taxonomy" id="2763069"/>
    <lineage>
        <taxon>Bacteria</taxon>
        <taxon>Bacillati</taxon>
        <taxon>Bacillota</taxon>
        <taxon>Clostridia</taxon>
        <taxon>Eubacteriales</taxon>
        <taxon>Oscillospiraceae</taxon>
        <taxon>Ruminococcus</taxon>
    </lineage>
</organism>